<reference evidence="1" key="1">
    <citation type="submission" date="2021-02" db="EMBL/GenBank/DDBJ databases">
        <authorList>
            <consortium name="DOE Joint Genome Institute"/>
            <person name="Ahrendt S."/>
            <person name="Looney B.P."/>
            <person name="Miyauchi S."/>
            <person name="Morin E."/>
            <person name="Drula E."/>
            <person name="Courty P.E."/>
            <person name="Chicoki N."/>
            <person name="Fauchery L."/>
            <person name="Kohler A."/>
            <person name="Kuo A."/>
            <person name="Labutti K."/>
            <person name="Pangilinan J."/>
            <person name="Lipzen A."/>
            <person name="Riley R."/>
            <person name="Andreopoulos W."/>
            <person name="He G."/>
            <person name="Johnson J."/>
            <person name="Barry K.W."/>
            <person name="Grigoriev I.V."/>
            <person name="Nagy L."/>
            <person name="Hibbett D."/>
            <person name="Henrissat B."/>
            <person name="Matheny P.B."/>
            <person name="Labbe J."/>
            <person name="Martin F."/>
        </authorList>
    </citation>
    <scope>NUCLEOTIDE SEQUENCE</scope>
    <source>
        <strain evidence="1">FP105234-sp</strain>
    </source>
</reference>
<evidence type="ECO:0000313" key="1">
    <source>
        <dbReference type="EMBL" id="KAI0042580.1"/>
    </source>
</evidence>
<reference evidence="1" key="2">
    <citation type="journal article" date="2022" name="New Phytol.">
        <title>Evolutionary transition to the ectomycorrhizal habit in the genomes of a hyperdiverse lineage of mushroom-forming fungi.</title>
        <authorList>
            <person name="Looney B."/>
            <person name="Miyauchi S."/>
            <person name="Morin E."/>
            <person name="Drula E."/>
            <person name="Courty P.E."/>
            <person name="Kohler A."/>
            <person name="Kuo A."/>
            <person name="LaButti K."/>
            <person name="Pangilinan J."/>
            <person name="Lipzen A."/>
            <person name="Riley R."/>
            <person name="Andreopoulos W."/>
            <person name="He G."/>
            <person name="Johnson J."/>
            <person name="Nolan M."/>
            <person name="Tritt A."/>
            <person name="Barry K.W."/>
            <person name="Grigoriev I.V."/>
            <person name="Nagy L.G."/>
            <person name="Hibbett D."/>
            <person name="Henrissat B."/>
            <person name="Matheny P.B."/>
            <person name="Labbe J."/>
            <person name="Martin F.M."/>
        </authorList>
    </citation>
    <scope>NUCLEOTIDE SEQUENCE</scope>
    <source>
        <strain evidence="1">FP105234-sp</strain>
    </source>
</reference>
<sequence length="217" mass="25759">MYHFCHLRGLREVWGYLWTQWYAPNQWKLWARSTSPRISRLRTTMNVENFWKQLKHDFLHNLLRPRLDHLVWILKTQVTAAYFVRADVLEDSHRLGRSKALTTYQTYFKRAWRELSRKPIQRDLTRTFVYQTDVLSWTCNCGSQKFNTHHLCKHLVQAVPEPSTRFWRQVIRRRTTPIYRHPELHAVSAAAYADPNDGSITDGDDHVWLGDAAVLGG</sequence>
<evidence type="ECO:0000313" key="2">
    <source>
        <dbReference type="Proteomes" id="UP000814033"/>
    </source>
</evidence>
<feature type="non-terminal residue" evidence="1">
    <location>
        <position position="217"/>
    </location>
</feature>
<gene>
    <name evidence="1" type="ORF">FA95DRAFT_1456218</name>
</gene>
<keyword evidence="2" id="KW-1185">Reference proteome</keyword>
<dbReference type="Proteomes" id="UP000814033">
    <property type="component" value="Unassembled WGS sequence"/>
</dbReference>
<accession>A0ACB8RF94</accession>
<proteinExistence type="predicted"/>
<comment type="caution">
    <text evidence="1">The sequence shown here is derived from an EMBL/GenBank/DDBJ whole genome shotgun (WGS) entry which is preliminary data.</text>
</comment>
<protein>
    <submittedName>
        <fullName evidence="1">Uncharacterized protein</fullName>
    </submittedName>
</protein>
<name>A0ACB8RF94_9AGAM</name>
<dbReference type="EMBL" id="MU276058">
    <property type="protein sequence ID" value="KAI0042580.1"/>
    <property type="molecule type" value="Genomic_DNA"/>
</dbReference>
<organism evidence="1 2">
    <name type="scientific">Auriscalpium vulgare</name>
    <dbReference type="NCBI Taxonomy" id="40419"/>
    <lineage>
        <taxon>Eukaryota</taxon>
        <taxon>Fungi</taxon>
        <taxon>Dikarya</taxon>
        <taxon>Basidiomycota</taxon>
        <taxon>Agaricomycotina</taxon>
        <taxon>Agaricomycetes</taxon>
        <taxon>Russulales</taxon>
        <taxon>Auriscalpiaceae</taxon>
        <taxon>Auriscalpium</taxon>
    </lineage>
</organism>